<dbReference type="Gene3D" id="3.40.30.10">
    <property type="entry name" value="Glutaredoxin"/>
    <property type="match status" value="1"/>
</dbReference>
<keyword evidence="2" id="KW-1185">Reference proteome</keyword>
<gene>
    <name evidence="1" type="ORF">QUW60_09130</name>
</gene>
<protein>
    <submittedName>
        <fullName evidence="1">Thioredoxin family protein</fullName>
    </submittedName>
</protein>
<evidence type="ECO:0000313" key="1">
    <source>
        <dbReference type="EMBL" id="MDM8325387.1"/>
    </source>
</evidence>
<dbReference type="Proteomes" id="UP001169458">
    <property type="component" value="Unassembled WGS sequence"/>
</dbReference>
<proteinExistence type="predicted"/>
<dbReference type="RefSeq" id="WP_258337420.1">
    <property type="nucleotide sequence ID" value="NZ_JAUDEN010000014.1"/>
</dbReference>
<name>A0ABT7VGF3_9BACE</name>
<sequence>MVKNVKWFFVVLAISSLISLSFDKKKTLTDELPVGKLAPEVVLCNETKPLNLQSAQGKYTLLSFWASYDAASRVKNAKLNHLAGNDARIKIISISFDRYESVYRAAIEQDGNDSGNCYWEMEGENSDIYKSYGLKNGFTNYLVDNEGVIVAKDVTADMLASLLD</sequence>
<dbReference type="EMBL" id="JAUDEN010000014">
    <property type="protein sequence ID" value="MDM8325387.1"/>
    <property type="molecule type" value="Genomic_DNA"/>
</dbReference>
<evidence type="ECO:0000313" key="2">
    <source>
        <dbReference type="Proteomes" id="UP001169458"/>
    </source>
</evidence>
<dbReference type="SUPFAM" id="SSF52833">
    <property type="entry name" value="Thioredoxin-like"/>
    <property type="match status" value="1"/>
</dbReference>
<dbReference type="InterPro" id="IPR036249">
    <property type="entry name" value="Thioredoxin-like_sf"/>
</dbReference>
<accession>A0ABT7VGF3</accession>
<comment type="caution">
    <text evidence="1">The sequence shown here is derived from an EMBL/GenBank/DDBJ whole genome shotgun (WGS) entry which is preliminary data.</text>
</comment>
<reference evidence="2" key="1">
    <citation type="submission" date="2023-07" db="EMBL/GenBank/DDBJ databases">
        <title>Identification and characterization of horizontal gene transfer across gut microbiota members of farm animals based on homology search.</title>
        <authorList>
            <person name="Schwarzerova J."/>
            <person name="Nykrynova M."/>
            <person name="Jureckova K."/>
            <person name="Cejkova D."/>
            <person name="Rychlik I."/>
        </authorList>
    </citation>
    <scope>NUCLEOTIDE SEQUENCE [LARGE SCALE GENOMIC DNA]</scope>
    <source>
        <strain evidence="2">109_WCHN</strain>
    </source>
</reference>
<organism evidence="1 2">
    <name type="scientific">Bacteroides gallinaceum</name>
    <dbReference type="NCBI Taxonomy" id="1462571"/>
    <lineage>
        <taxon>Bacteria</taxon>
        <taxon>Pseudomonadati</taxon>
        <taxon>Bacteroidota</taxon>
        <taxon>Bacteroidia</taxon>
        <taxon>Bacteroidales</taxon>
        <taxon>Bacteroidaceae</taxon>
        <taxon>Bacteroides</taxon>
    </lineage>
</organism>